<dbReference type="InterPro" id="IPR031814">
    <property type="entry name" value="ALG11_N"/>
</dbReference>
<feature type="domain" description="ALG11 mannosyltransferase N-terminal" evidence="17">
    <location>
        <begin position="29"/>
        <end position="229"/>
    </location>
</feature>
<comment type="caution">
    <text evidence="18">The sequence shown here is derived from an EMBL/GenBank/DDBJ whole genome shotgun (WGS) entry which is preliminary data.</text>
</comment>
<evidence type="ECO:0000256" key="12">
    <source>
        <dbReference type="ARBA" id="ARBA00045065"/>
    </source>
</evidence>
<comment type="similarity">
    <text evidence="3 14">Belongs to the glycosyltransferase group 1 family. Glycosyltransferase 4 subfamily.</text>
</comment>
<dbReference type="Pfam" id="PF15924">
    <property type="entry name" value="ALG11_N"/>
    <property type="match status" value="1"/>
</dbReference>
<dbReference type="EC" id="2.4.1.131" evidence="4 14"/>
<evidence type="ECO:0000256" key="3">
    <source>
        <dbReference type="ARBA" id="ARBA00009481"/>
    </source>
</evidence>
<evidence type="ECO:0000256" key="7">
    <source>
        <dbReference type="ARBA" id="ARBA00022679"/>
    </source>
</evidence>
<dbReference type="Proteomes" id="UP000825002">
    <property type="component" value="Unassembled WGS sequence"/>
</dbReference>
<keyword evidence="15" id="KW-0732">Signal</keyword>
<dbReference type="InterPro" id="IPR038013">
    <property type="entry name" value="ALG11"/>
</dbReference>
<protein>
    <recommendedName>
        <fullName evidence="5 14">GDP-Man:Man(3)GlcNAc(2)-PP-Dol alpha-1,2-mannosyltransferase</fullName>
        <ecNumber evidence="4 14">2.4.1.131</ecNumber>
    </recommendedName>
</protein>
<dbReference type="CDD" id="cd03806">
    <property type="entry name" value="GT4_ALG11-like"/>
    <property type="match status" value="1"/>
</dbReference>
<evidence type="ECO:0000256" key="13">
    <source>
        <dbReference type="ARBA" id="ARBA00045128"/>
    </source>
</evidence>
<evidence type="ECO:0000259" key="17">
    <source>
        <dbReference type="Pfam" id="PF15924"/>
    </source>
</evidence>
<feature type="non-terminal residue" evidence="18">
    <location>
        <position position="1"/>
    </location>
</feature>
<evidence type="ECO:0000256" key="1">
    <source>
        <dbReference type="ARBA" id="ARBA00004389"/>
    </source>
</evidence>
<keyword evidence="8" id="KW-0812">Transmembrane</keyword>
<dbReference type="PANTHER" id="PTHR45919:SF1">
    <property type="entry name" value="GDP-MAN:MAN(3)GLCNAC(2)-PP-DOL ALPHA-1,2-MANNOSYLTRANSFERASE"/>
    <property type="match status" value="1"/>
</dbReference>
<comment type="function">
    <text evidence="13">GDP-Man:Man(3)GlcNAc(2)-PP-Dol alpha-1,2-mannosyltransferase that operates in the biosynthetic pathway of dolichol-linked oligosaccharides, the glycan precursors employed in protein asparagine (N)-glycosylation. The assembly of dolichol-linked oligosaccharides begins on the cytosolic side of the endoplasmic reticulum membrane and finishes in its lumen. The sequential addition of sugars to dolichol pyrophosphate produces dolichol-linked oligosaccharides containing fourteen sugars, including two GlcNAcs, nine mannoses and three glucoses. Once assembled, the oligosaccharide is transferred from the lipid to nascent proteins by oligosaccharyltransferases. Catalyzes, on the cytoplasmic face of the endoplasmic reticulum, the addition of the fourth and fifth mannose residues to the dolichol-linked oligosaccharide chain, to produce Man(5)GlcNAc(2)-PP-dolichol core oligosaccharide. Man(5)GlcNAc(2)-PP-dolichol is a substrate for ALG3, the following enzyme in the biosynthetic pathway.</text>
</comment>
<keyword evidence="9 14" id="KW-0256">Endoplasmic reticulum</keyword>
<evidence type="ECO:0000256" key="10">
    <source>
        <dbReference type="ARBA" id="ARBA00022989"/>
    </source>
</evidence>
<dbReference type="Pfam" id="PF00534">
    <property type="entry name" value="Glycos_transf_1"/>
    <property type="match status" value="1"/>
</dbReference>
<evidence type="ECO:0000313" key="19">
    <source>
        <dbReference type="Proteomes" id="UP000825002"/>
    </source>
</evidence>
<evidence type="ECO:0000256" key="11">
    <source>
        <dbReference type="ARBA" id="ARBA00023136"/>
    </source>
</evidence>
<feature type="signal peptide" evidence="15">
    <location>
        <begin position="1"/>
        <end position="15"/>
    </location>
</feature>
<evidence type="ECO:0000256" key="15">
    <source>
        <dbReference type="SAM" id="SignalP"/>
    </source>
</evidence>
<evidence type="ECO:0000256" key="6">
    <source>
        <dbReference type="ARBA" id="ARBA00022676"/>
    </source>
</evidence>
<keyword evidence="11" id="KW-0472">Membrane</keyword>
<dbReference type="PANTHER" id="PTHR45919">
    <property type="entry name" value="GDP-MAN:MAN(3)GLCNAC(2)-PP-DOL ALPHA-1,2-MANNOSYLTRANSFERASE"/>
    <property type="match status" value="1"/>
</dbReference>
<gene>
    <name evidence="18" type="primary">alg11</name>
    <name evidence="18" type="ORF">GZH46_02987</name>
</gene>
<comment type="catalytic activity">
    <reaction evidence="12 14">
        <text>an alpha-D-Man-(1-&gt;3)-[alpha-D-Man-(1-&gt;6)]-beta-D-Man-(1-&gt;4)-beta-D-GlcNAc-(1-&gt;4)-alpha-D-GlcNAc-diphospho-di-trans,poly-cis-dolichol + 2 GDP-alpha-D-mannose = an alpha-D-Man-(1-&gt;2)-alpha-D-Man-(1-&gt;2)-alpha-D-Man-(1-&gt;3)-[alpha-D-Man-(1-&gt;6)]-beta-D-Man-(1-&gt;4)-beta-D-GlcNAc-(1-&gt;4)-alpha-D-GlcNAc-diphospho-di-trans,poly-cis-dolichol + 2 GDP + 2 H(+)</text>
        <dbReference type="Rhea" id="RHEA:29523"/>
        <dbReference type="Rhea" id="RHEA-COMP:19515"/>
        <dbReference type="Rhea" id="RHEA-COMP:19516"/>
        <dbReference type="ChEBI" id="CHEBI:15378"/>
        <dbReference type="ChEBI" id="CHEBI:57527"/>
        <dbReference type="ChEBI" id="CHEBI:58189"/>
        <dbReference type="ChEBI" id="CHEBI:132511"/>
        <dbReference type="ChEBI" id="CHEBI:132515"/>
        <dbReference type="EC" id="2.4.1.131"/>
    </reaction>
    <physiologicalReaction direction="left-to-right" evidence="12 14">
        <dbReference type="Rhea" id="RHEA:29524"/>
    </physiologicalReaction>
</comment>
<evidence type="ECO:0000259" key="16">
    <source>
        <dbReference type="Pfam" id="PF00534"/>
    </source>
</evidence>
<feature type="chain" id="PRO_5045673081" description="GDP-Man:Man(3)GlcNAc(2)-PP-Dol alpha-1,2-mannosyltransferase" evidence="15">
    <location>
        <begin position="16"/>
        <end position="448"/>
    </location>
</feature>
<evidence type="ECO:0000256" key="8">
    <source>
        <dbReference type="ARBA" id="ARBA00022692"/>
    </source>
</evidence>
<keyword evidence="10" id="KW-1133">Transmembrane helix</keyword>
<comment type="subcellular location">
    <subcellularLocation>
        <location evidence="1">Endoplasmic reticulum membrane</location>
        <topology evidence="1">Single-pass membrane protein</topology>
    </subcellularLocation>
</comment>
<comment type="pathway">
    <text evidence="2 14">Protein modification; protein glycosylation.</text>
</comment>
<evidence type="ECO:0000313" key="18">
    <source>
        <dbReference type="EMBL" id="KAG9508512.1"/>
    </source>
</evidence>
<dbReference type="InterPro" id="IPR001296">
    <property type="entry name" value="Glyco_trans_1"/>
</dbReference>
<evidence type="ECO:0000256" key="9">
    <source>
        <dbReference type="ARBA" id="ARBA00022824"/>
    </source>
</evidence>
<accession>A0ABQ7S555</accession>
<evidence type="ECO:0000256" key="2">
    <source>
        <dbReference type="ARBA" id="ARBA00004922"/>
    </source>
</evidence>
<proteinExistence type="inferred from homology"/>
<keyword evidence="7 14" id="KW-0808">Transferase</keyword>
<dbReference type="SUPFAM" id="SSF53756">
    <property type="entry name" value="UDP-Glycosyltransferase/glycogen phosphorylase"/>
    <property type="match status" value="1"/>
</dbReference>
<name>A0ABQ7S555_9ACAR</name>
<evidence type="ECO:0000256" key="5">
    <source>
        <dbReference type="ARBA" id="ARBA00022018"/>
    </source>
</evidence>
<evidence type="ECO:0000256" key="14">
    <source>
        <dbReference type="RuleBase" id="RU367051"/>
    </source>
</evidence>
<reference evidence="18 19" key="1">
    <citation type="submission" date="2020-10" db="EMBL/GenBank/DDBJ databases">
        <authorList>
            <person name="Klimov P.B."/>
            <person name="Dyachkov S.M."/>
            <person name="Chetverikov P.E."/>
        </authorList>
    </citation>
    <scope>NUCLEOTIDE SEQUENCE [LARGE SCALE GENOMIC DNA]</scope>
    <source>
        <strain evidence="18">BMOC 18-1129-001#AD2665</strain>
        <tissue evidence="18">Entire mites</tissue>
    </source>
</reference>
<evidence type="ECO:0000256" key="4">
    <source>
        <dbReference type="ARBA" id="ARBA00012645"/>
    </source>
</evidence>
<sequence>MSMIVVFILTALVLAVSFAILKLRRTPYSIAFFHPYCAAGGGGERVMWCAIKSLHKRYPHYNISVYTGDSNILSNVEKTFGIQFDRPIRFVHLKHRWLLDASRYPVMTLLFQSVGSLILSLEAILRFVPEIYIDSMGFSWTLPIFRILGCSTVSYVHYPFISTDMIESVSTSDHESFNNRKIFAQSPTLKFCKLLYYRSFAWIYGYFGRLSHVVMVNSTWTKRHIEKLWVMPTSIVYPPCNVESFKSLPLDRFNQRKTMNIISIAQFRPEKNHELQLEAFRKFITTKTSKECMFYLYGGCRDHNDRARVQRLKDLATSLEIRDRVTFTVGAPFEEILRGVEDADIAMHSMINEHFGIVLVECMAAGLILLAHKSGGPKDDIIEDGINGFLASDTDEFASKLAHIYELPHEKRMSIRVEARKRSNDFSDESFETNFLKALEGLLRCKRY</sequence>
<keyword evidence="19" id="KW-1185">Reference proteome</keyword>
<dbReference type="Gene3D" id="3.40.50.2000">
    <property type="entry name" value="Glycogen Phosphorylase B"/>
    <property type="match status" value="1"/>
</dbReference>
<organism evidence="18 19">
    <name type="scientific">Fragariocoptes setiger</name>
    <dbReference type="NCBI Taxonomy" id="1670756"/>
    <lineage>
        <taxon>Eukaryota</taxon>
        <taxon>Metazoa</taxon>
        <taxon>Ecdysozoa</taxon>
        <taxon>Arthropoda</taxon>
        <taxon>Chelicerata</taxon>
        <taxon>Arachnida</taxon>
        <taxon>Acari</taxon>
        <taxon>Acariformes</taxon>
        <taxon>Trombidiformes</taxon>
        <taxon>Prostigmata</taxon>
        <taxon>Eupodina</taxon>
        <taxon>Eriophyoidea</taxon>
        <taxon>Phytoptidae</taxon>
        <taxon>Fragariocoptes</taxon>
    </lineage>
</organism>
<keyword evidence="6 14" id="KW-0328">Glycosyltransferase</keyword>
<feature type="domain" description="Glycosyl transferase family 1" evidence="16">
    <location>
        <begin position="260"/>
        <end position="422"/>
    </location>
</feature>
<dbReference type="EMBL" id="JAIFTH010001507">
    <property type="protein sequence ID" value="KAG9508512.1"/>
    <property type="molecule type" value="Genomic_DNA"/>
</dbReference>